<name>A0A8J3IR45_9CHLR</name>
<keyword evidence="2" id="KW-1185">Reference proteome</keyword>
<evidence type="ECO:0000313" key="1">
    <source>
        <dbReference type="EMBL" id="GHP00440.1"/>
    </source>
</evidence>
<gene>
    <name evidence="1" type="ORF">KSF_104870</name>
</gene>
<protein>
    <submittedName>
        <fullName evidence="1">Uncharacterized protein</fullName>
    </submittedName>
</protein>
<dbReference type="Proteomes" id="UP000597444">
    <property type="component" value="Unassembled WGS sequence"/>
</dbReference>
<proteinExistence type="predicted"/>
<organism evidence="1 2">
    <name type="scientific">Reticulibacter mediterranei</name>
    <dbReference type="NCBI Taxonomy" id="2778369"/>
    <lineage>
        <taxon>Bacteria</taxon>
        <taxon>Bacillati</taxon>
        <taxon>Chloroflexota</taxon>
        <taxon>Ktedonobacteria</taxon>
        <taxon>Ktedonobacterales</taxon>
        <taxon>Reticulibacteraceae</taxon>
        <taxon>Reticulibacter</taxon>
    </lineage>
</organism>
<dbReference type="AlphaFoldDB" id="A0A8J3IR45"/>
<evidence type="ECO:0000313" key="2">
    <source>
        <dbReference type="Proteomes" id="UP000597444"/>
    </source>
</evidence>
<accession>A0A8J3IR45</accession>
<reference evidence="1" key="1">
    <citation type="submission" date="2020-10" db="EMBL/GenBank/DDBJ databases">
        <title>Taxonomic study of unclassified bacteria belonging to the class Ktedonobacteria.</title>
        <authorList>
            <person name="Yabe S."/>
            <person name="Wang C.M."/>
            <person name="Zheng Y."/>
            <person name="Sakai Y."/>
            <person name="Cavaletti L."/>
            <person name="Monciardini P."/>
            <person name="Donadio S."/>
        </authorList>
    </citation>
    <scope>NUCLEOTIDE SEQUENCE</scope>
    <source>
        <strain evidence="1">ID150040</strain>
    </source>
</reference>
<comment type="caution">
    <text evidence="1">The sequence shown here is derived from an EMBL/GenBank/DDBJ whole genome shotgun (WGS) entry which is preliminary data.</text>
</comment>
<dbReference type="EMBL" id="BNJK01000002">
    <property type="protein sequence ID" value="GHP00440.1"/>
    <property type="molecule type" value="Genomic_DNA"/>
</dbReference>
<sequence length="67" mass="7600">MHRPAGSVAPHRLFVCHYRYLTGYTNREVGQYRRLTCHTDYSNGWPIVCHKPTGSTSPELPSKVPAT</sequence>